<protein>
    <recommendedName>
        <fullName evidence="3">D-isomer specific 2-hydroxyacid dehydrogenase NAD-binding domain-containing protein</fullName>
    </recommendedName>
</protein>
<name>A0A7J6QMH0_PEROL</name>
<evidence type="ECO:0000313" key="5">
    <source>
        <dbReference type="Proteomes" id="UP000553632"/>
    </source>
</evidence>
<proteinExistence type="inferred from homology"/>
<comment type="similarity">
    <text evidence="1">Belongs to the D-isomer specific 2-hydroxyacid dehydrogenase family.</text>
</comment>
<dbReference type="SUPFAM" id="SSF51735">
    <property type="entry name" value="NAD(P)-binding Rossmann-fold domains"/>
    <property type="match status" value="1"/>
</dbReference>
<organism evidence="4 5">
    <name type="scientific">Perkinsus olseni</name>
    <name type="common">Perkinsus atlanticus</name>
    <dbReference type="NCBI Taxonomy" id="32597"/>
    <lineage>
        <taxon>Eukaryota</taxon>
        <taxon>Sar</taxon>
        <taxon>Alveolata</taxon>
        <taxon>Perkinsozoa</taxon>
        <taxon>Perkinsea</taxon>
        <taxon>Perkinsida</taxon>
        <taxon>Perkinsidae</taxon>
        <taxon>Perkinsus</taxon>
    </lineage>
</organism>
<dbReference type="GO" id="GO:0051287">
    <property type="term" value="F:NAD binding"/>
    <property type="evidence" value="ECO:0007669"/>
    <property type="project" value="InterPro"/>
</dbReference>
<feature type="non-terminal residue" evidence="4">
    <location>
        <position position="141"/>
    </location>
</feature>
<accession>A0A7J6QMH0</accession>
<dbReference type="InterPro" id="IPR006140">
    <property type="entry name" value="D-isomer_DH_NAD-bd"/>
</dbReference>
<comment type="caution">
    <text evidence="4">The sequence shown here is derived from an EMBL/GenBank/DDBJ whole genome shotgun (WGS) entry which is preliminary data.</text>
</comment>
<evidence type="ECO:0000313" key="4">
    <source>
        <dbReference type="EMBL" id="KAF4709468.1"/>
    </source>
</evidence>
<dbReference type="PANTHER" id="PTHR43026">
    <property type="entry name" value="2-HYDROXYACID DEHYDROGENASE HOMOLOG 1-RELATED"/>
    <property type="match status" value="1"/>
</dbReference>
<dbReference type="Gene3D" id="3.40.50.720">
    <property type="entry name" value="NAD(P)-binding Rossmann-like Domain"/>
    <property type="match status" value="1"/>
</dbReference>
<dbReference type="AlphaFoldDB" id="A0A7J6QMH0"/>
<dbReference type="GO" id="GO:0008720">
    <property type="term" value="F:D-lactate dehydrogenase (NAD+) activity"/>
    <property type="evidence" value="ECO:0007669"/>
    <property type="project" value="TreeGrafter"/>
</dbReference>
<evidence type="ECO:0000256" key="1">
    <source>
        <dbReference type="ARBA" id="ARBA00005854"/>
    </source>
</evidence>
<sequence>MQQRRHAQRRCPCWRVEQRGPLLVDSSTSTRLLAEDIPLSRFRKHEMLELGPDITIGIVGLGTIGTRVYELLRPFGCQFLAWSPDTRKDLPQLSYTNDVGELFQRSNLVTLHCKLTPQNYGFVNGPLLHRMQPGSILVNAA</sequence>
<keyword evidence="2" id="KW-0520">NAD</keyword>
<dbReference type="InterPro" id="IPR058205">
    <property type="entry name" value="D-LDH-like"/>
</dbReference>
<dbReference type="Pfam" id="PF02826">
    <property type="entry name" value="2-Hacid_dh_C"/>
    <property type="match status" value="1"/>
</dbReference>
<dbReference type="EMBL" id="JABANO010031928">
    <property type="protein sequence ID" value="KAF4709468.1"/>
    <property type="molecule type" value="Genomic_DNA"/>
</dbReference>
<dbReference type="InterPro" id="IPR036291">
    <property type="entry name" value="NAD(P)-bd_dom_sf"/>
</dbReference>
<reference evidence="4 5" key="1">
    <citation type="submission" date="2020-04" db="EMBL/GenBank/DDBJ databases">
        <title>Perkinsus olseni comparative genomics.</title>
        <authorList>
            <person name="Bogema D.R."/>
        </authorList>
    </citation>
    <scope>NUCLEOTIDE SEQUENCE [LARGE SCALE GENOMIC DNA]</scope>
    <source>
        <strain evidence="4 5">ATCC PRA-207</strain>
    </source>
</reference>
<gene>
    <name evidence="4" type="ORF">FOZ63_017699</name>
</gene>
<keyword evidence="5" id="KW-1185">Reference proteome</keyword>
<feature type="domain" description="D-isomer specific 2-hydroxyacid dehydrogenase NAD-binding" evidence="3">
    <location>
        <begin position="53"/>
        <end position="141"/>
    </location>
</feature>
<evidence type="ECO:0000259" key="3">
    <source>
        <dbReference type="Pfam" id="PF02826"/>
    </source>
</evidence>
<dbReference type="Proteomes" id="UP000553632">
    <property type="component" value="Unassembled WGS sequence"/>
</dbReference>
<evidence type="ECO:0000256" key="2">
    <source>
        <dbReference type="ARBA" id="ARBA00023027"/>
    </source>
</evidence>
<dbReference type="PANTHER" id="PTHR43026:SF1">
    <property type="entry name" value="2-HYDROXYACID DEHYDROGENASE HOMOLOG 1-RELATED"/>
    <property type="match status" value="1"/>
</dbReference>